<reference evidence="2 3" key="1">
    <citation type="submission" date="2014-09" db="EMBL/GenBank/DDBJ databases">
        <title>Whole Genome Shotgun of Flavobacterium aquatile LMG 4008.</title>
        <authorList>
            <person name="Gale A.N."/>
            <person name="Pipes S.E."/>
            <person name="Newman J.D."/>
        </authorList>
    </citation>
    <scope>NUCLEOTIDE SEQUENCE [LARGE SCALE GENOMIC DNA]</scope>
    <source>
        <strain evidence="2 3">LMG 4008</strain>
    </source>
</reference>
<keyword evidence="1" id="KW-0812">Transmembrane</keyword>
<dbReference type="eggNOG" id="ENOG50330Z7">
    <property type="taxonomic scope" value="Bacteria"/>
</dbReference>
<accession>A0A095TZH8</accession>
<name>A0A095TZH8_9FLAO</name>
<feature type="transmembrane region" description="Helical" evidence="1">
    <location>
        <begin position="143"/>
        <end position="162"/>
    </location>
</feature>
<dbReference type="EMBL" id="JRHH01000004">
    <property type="protein sequence ID" value="KGD67803.1"/>
    <property type="molecule type" value="Genomic_DNA"/>
</dbReference>
<organism evidence="2 3">
    <name type="scientific">Flavobacterium aquatile LMG 4008 = ATCC 11947</name>
    <dbReference type="NCBI Taxonomy" id="1453498"/>
    <lineage>
        <taxon>Bacteria</taxon>
        <taxon>Pseudomonadati</taxon>
        <taxon>Bacteroidota</taxon>
        <taxon>Flavobacteriia</taxon>
        <taxon>Flavobacteriales</taxon>
        <taxon>Flavobacteriaceae</taxon>
        <taxon>Flavobacterium</taxon>
    </lineage>
</organism>
<dbReference type="Proteomes" id="UP000029554">
    <property type="component" value="Unassembled WGS sequence"/>
</dbReference>
<evidence type="ECO:0000313" key="2">
    <source>
        <dbReference type="EMBL" id="KGD67803.1"/>
    </source>
</evidence>
<proteinExistence type="predicted"/>
<feature type="transmembrane region" description="Helical" evidence="1">
    <location>
        <begin position="110"/>
        <end position="131"/>
    </location>
</feature>
<evidence type="ECO:0000313" key="3">
    <source>
        <dbReference type="Proteomes" id="UP000029554"/>
    </source>
</evidence>
<keyword evidence="1" id="KW-1133">Transmembrane helix</keyword>
<keyword evidence="3" id="KW-1185">Reference proteome</keyword>
<protein>
    <recommendedName>
        <fullName evidence="4">DUF998 domain-containing protein</fullName>
    </recommendedName>
</protein>
<comment type="caution">
    <text evidence="2">The sequence shown here is derived from an EMBL/GenBank/DDBJ whole genome shotgun (WGS) entry which is preliminary data.</text>
</comment>
<dbReference type="AlphaFoldDB" id="A0A095TZH8"/>
<evidence type="ECO:0000256" key="1">
    <source>
        <dbReference type="SAM" id="Phobius"/>
    </source>
</evidence>
<keyword evidence="1" id="KW-0472">Membrane</keyword>
<sequence>MHIAFVGVLCVLGGFLITYRGKSTLENRVSNFSGAFAFGVAIFPTEFKGYIGNDYLNPIIWHSWFKAVHFGCAGLLFLCFAFFCLKIFQESDAGKSPSQFDAKKKLRNKIYRYCGYGILASIVIIGASTIYENMYGTTTFTTFATFIFETTALLCFGNSWLLKGSVNWKDANSPMLNTIVSPVR</sequence>
<evidence type="ECO:0008006" key="4">
    <source>
        <dbReference type="Google" id="ProtNLM"/>
    </source>
</evidence>
<feature type="transmembrane region" description="Helical" evidence="1">
    <location>
        <begin position="67"/>
        <end position="89"/>
    </location>
</feature>
<gene>
    <name evidence="2" type="ORF">LG45_11825</name>
</gene>